<evidence type="ECO:0000313" key="2">
    <source>
        <dbReference type="EMBL" id="KAF0722175.1"/>
    </source>
</evidence>
<dbReference type="PANTHER" id="PTHR37066:SF1">
    <property type="entry name" value="LNS2_PITP DOMAIN-CONTAINING PROTEIN"/>
    <property type="match status" value="1"/>
</dbReference>
<dbReference type="AlphaFoldDB" id="A0A6G0W552"/>
<evidence type="ECO:0000313" key="3">
    <source>
        <dbReference type="Proteomes" id="UP000481153"/>
    </source>
</evidence>
<feature type="domain" description="Helicase-associated" evidence="1">
    <location>
        <begin position="359"/>
        <end position="430"/>
    </location>
</feature>
<reference evidence="2 3" key="1">
    <citation type="submission" date="2019-07" db="EMBL/GenBank/DDBJ databases">
        <title>Genomics analysis of Aphanomyces spp. identifies a new class of oomycete effector associated with host adaptation.</title>
        <authorList>
            <person name="Gaulin E."/>
        </authorList>
    </citation>
    <scope>NUCLEOTIDE SEQUENCE [LARGE SCALE GENOMIC DNA]</scope>
    <source>
        <strain evidence="2 3">ATCC 201684</strain>
    </source>
</reference>
<proteinExistence type="predicted"/>
<dbReference type="EMBL" id="VJMJ01000345">
    <property type="protein sequence ID" value="KAF0722175.1"/>
    <property type="molecule type" value="Genomic_DNA"/>
</dbReference>
<keyword evidence="3" id="KW-1185">Reference proteome</keyword>
<accession>A0A6G0W552</accession>
<feature type="domain" description="Helicase-associated" evidence="1">
    <location>
        <begin position="441"/>
        <end position="507"/>
    </location>
</feature>
<dbReference type="PANTHER" id="PTHR37066">
    <property type="entry name" value="HELICASE-ASSOCIATED"/>
    <property type="match status" value="1"/>
</dbReference>
<dbReference type="Pfam" id="PF03457">
    <property type="entry name" value="HA"/>
    <property type="match status" value="3"/>
</dbReference>
<sequence length="516" mass="60114">MLGRLKVSRRLLPLQTWGVNSFATKIFSLEEQKQILQVAQCVYEMEGRPRRMTLTPTKYTVPTIEPFPEDLHGKKFDISQFRLAKKAGKLDVDIVAQFDAMGFYWNGKEYASERAWEEYLAALRIYESIYGHLNVPWGFKVKEGDAQWPEMYWGKQLGYAVGTLRSQQDTMDPARRQVLDSMGFIWDGVQANCKKNLLALETYKAIHGDLLVQSSFIVPDQDPKWPQDTWNINLGSLVYRLRDSKDSLLPEMRDKLNVMGFVWNIREKKIGSGRTLKISVAKQKQLLQVVEIQYKLQDHTEFTTFGNNFRVPSTSPWPEHLQGCNFNISTFRTAYRMNLLNRSIVAKLDAMGFVWDDNQHQWKLFLEALQIFKNIYGHVEVAKYFEIPAEDPQWPVYLKAMKLGIRVSNIRSRRTSLTTEMTQELDALNFVWDAEELHRQRVLLALTKYQELNDDLLVPQKFIVPEDDPDWSSDLANMQLGAIVNRIRSTKNSLPKEWKEQLNNIGFKWNARKKSL</sequence>
<gene>
    <name evidence="2" type="ORF">Ae201684_018654</name>
</gene>
<evidence type="ECO:0000259" key="1">
    <source>
        <dbReference type="Pfam" id="PF03457"/>
    </source>
</evidence>
<dbReference type="Proteomes" id="UP000481153">
    <property type="component" value="Unassembled WGS sequence"/>
</dbReference>
<dbReference type="VEuPathDB" id="FungiDB:AeMF1_005216"/>
<name>A0A6G0W552_9STRA</name>
<comment type="caution">
    <text evidence="2">The sequence shown here is derived from an EMBL/GenBank/DDBJ whole genome shotgun (WGS) entry which is preliminary data.</text>
</comment>
<feature type="domain" description="Helicase-associated" evidence="1">
    <location>
        <begin position="113"/>
        <end position="184"/>
    </location>
</feature>
<organism evidence="2 3">
    <name type="scientific">Aphanomyces euteiches</name>
    <dbReference type="NCBI Taxonomy" id="100861"/>
    <lineage>
        <taxon>Eukaryota</taxon>
        <taxon>Sar</taxon>
        <taxon>Stramenopiles</taxon>
        <taxon>Oomycota</taxon>
        <taxon>Saprolegniomycetes</taxon>
        <taxon>Saprolegniales</taxon>
        <taxon>Verrucalvaceae</taxon>
        <taxon>Aphanomyces</taxon>
    </lineage>
</organism>
<dbReference type="InterPro" id="IPR005114">
    <property type="entry name" value="Helicase_assoc"/>
</dbReference>
<protein>
    <recommendedName>
        <fullName evidence="1">Helicase-associated domain-containing protein</fullName>
    </recommendedName>
</protein>